<dbReference type="AlphaFoldDB" id="A0AA91JAC7"/>
<organism evidence="1">
    <name type="scientific">Faucicola osloensis</name>
    <name type="common">Moraxella osloensis</name>
    <dbReference type="NCBI Taxonomy" id="34062"/>
    <lineage>
        <taxon>Bacteria</taxon>
        <taxon>Pseudomonadati</taxon>
        <taxon>Pseudomonadota</taxon>
        <taxon>Gammaproteobacteria</taxon>
        <taxon>Moraxellales</taxon>
        <taxon>Moraxellaceae</taxon>
        <taxon>Faucicola</taxon>
    </lineage>
</organism>
<evidence type="ECO:0000313" key="1">
    <source>
        <dbReference type="EMBL" id="OBX65815.1"/>
    </source>
</evidence>
<sequence>MRIETNSNLVYDDEYHRCNLIIRPLSDKIKFAIVTCIDTKTQEAHSFIGQYDDEHPKDSIKNIMGAGQDFNELLKLFIYNKSV</sequence>
<gene>
    <name evidence="1" type="ORF">A9299_07655</name>
</gene>
<protein>
    <submittedName>
        <fullName evidence="1">Uncharacterized protein</fullName>
    </submittedName>
</protein>
<accession>A0AA91JAC7</accession>
<comment type="caution">
    <text evidence="1">The sequence shown here is derived from an EMBL/GenBank/DDBJ whole genome shotgun (WGS) entry which is preliminary data.</text>
</comment>
<proteinExistence type="predicted"/>
<name>A0AA91JAC7_FAUOS</name>
<reference evidence="1" key="1">
    <citation type="submission" date="2016-06" db="EMBL/GenBank/DDBJ databases">
        <title>Draft genome of Moraxella osloensis CCUG 67237.</title>
        <authorList>
            <person name="Salva-Serra F."/>
            <person name="Engstrom-Jakobsson H."/>
            <person name="Thorell K."/>
            <person name="Gonzales-Siles L."/>
            <person name="Karlsson R."/>
            <person name="Boulund F."/>
            <person name="Engstrand L."/>
            <person name="Kristiansson E."/>
            <person name="Moore E."/>
        </authorList>
    </citation>
    <scope>NUCLEOTIDE SEQUENCE [LARGE SCALE GENOMIC DNA]</scope>
    <source>
        <strain evidence="1">CCUG 67237</strain>
    </source>
</reference>
<dbReference type="EMBL" id="LZMT01000004">
    <property type="protein sequence ID" value="OBX65815.1"/>
    <property type="molecule type" value="Genomic_DNA"/>
</dbReference>